<evidence type="ECO:0000313" key="2">
    <source>
        <dbReference type="EMBL" id="CAB4785646.1"/>
    </source>
</evidence>
<dbReference type="AlphaFoldDB" id="A0A6J6WQF4"/>
<dbReference type="PANTHER" id="PTHR43685">
    <property type="entry name" value="GLYCOSYLTRANSFERASE"/>
    <property type="match status" value="1"/>
</dbReference>
<accession>A0A6J6WQF4</accession>
<evidence type="ECO:0000313" key="3">
    <source>
        <dbReference type="EMBL" id="CAB5055237.1"/>
    </source>
</evidence>
<feature type="domain" description="Glycosyltransferase 2-like" evidence="1">
    <location>
        <begin position="29"/>
        <end position="146"/>
    </location>
</feature>
<reference evidence="2" key="1">
    <citation type="submission" date="2020-05" db="EMBL/GenBank/DDBJ databases">
        <authorList>
            <person name="Chiriac C."/>
            <person name="Salcher M."/>
            <person name="Ghai R."/>
            <person name="Kavagutti S V."/>
        </authorList>
    </citation>
    <scope>NUCLEOTIDE SEQUENCE</scope>
</reference>
<proteinExistence type="predicted"/>
<dbReference type="InterPro" id="IPR001173">
    <property type="entry name" value="Glyco_trans_2-like"/>
</dbReference>
<sequence>MDASKNIAFRYERPAQLDIVAAPTKSVAVIISCRNGHDKLNLTLASLAAQTYPAHLVAVYVIDDGSVPPIEIPEISPPHTTIIKFENSANKWGKAEATNFGTSSLTEDVFWFLDADMVLEPHHLAQHMKWHHDADDYLVLGWKKFVKEWGYSPQDLYAQLKDGGYEALHPVSEVKEQWEALVADTDDLRNANLGSFRTLVGATFSMTRKSWISIGGYNPEFKLGNDTELGWRTLLQGLRYVPERDANSWHLGLTRIETNRELVIAHNLPIFANYMPGVGRLRKGFAFAWKIPDFEVILDCRLMTAESFLKIVNVFEANEEMQARYRLWGPWEILAGRYSVSEDEHEQLRAIYRFAFGDARFTFEDLDSATHLSVNDILSKVTVRSTPFLIFTEGNPDEAILFLGMRTHIIGTGNGLEGVVDPLDQRTFIVFTPALSRARSAGGNLQANIQSGWGLRWDDVGQFDFGRPAPRPSVGQFFKMVRTSLKRKPRLKDVFRLANKALIVLHVKKAK</sequence>
<evidence type="ECO:0000259" key="1">
    <source>
        <dbReference type="Pfam" id="PF00535"/>
    </source>
</evidence>
<dbReference type="EMBL" id="CAFBQF010000084">
    <property type="protein sequence ID" value="CAB5055237.1"/>
    <property type="molecule type" value="Genomic_DNA"/>
</dbReference>
<name>A0A6J6WQF4_9ZZZZ</name>
<dbReference type="CDD" id="cd00761">
    <property type="entry name" value="Glyco_tranf_GTA_type"/>
    <property type="match status" value="1"/>
</dbReference>
<dbReference type="EMBL" id="CAEZZQ010000128">
    <property type="protein sequence ID" value="CAB4785646.1"/>
    <property type="molecule type" value="Genomic_DNA"/>
</dbReference>
<dbReference type="InterPro" id="IPR029044">
    <property type="entry name" value="Nucleotide-diphossugar_trans"/>
</dbReference>
<dbReference type="Gene3D" id="3.90.550.10">
    <property type="entry name" value="Spore Coat Polysaccharide Biosynthesis Protein SpsA, Chain A"/>
    <property type="match status" value="1"/>
</dbReference>
<organism evidence="2">
    <name type="scientific">freshwater metagenome</name>
    <dbReference type="NCBI Taxonomy" id="449393"/>
    <lineage>
        <taxon>unclassified sequences</taxon>
        <taxon>metagenomes</taxon>
        <taxon>ecological metagenomes</taxon>
    </lineage>
</organism>
<dbReference type="Pfam" id="PF00535">
    <property type="entry name" value="Glycos_transf_2"/>
    <property type="match status" value="1"/>
</dbReference>
<gene>
    <name evidence="2" type="ORF">UFOPK2894_01472</name>
    <name evidence="3" type="ORF">UFOPK4295_01330</name>
</gene>
<protein>
    <submittedName>
        <fullName evidence="2">Unannotated protein</fullName>
    </submittedName>
</protein>
<dbReference type="InterPro" id="IPR050834">
    <property type="entry name" value="Glycosyltransf_2"/>
</dbReference>
<dbReference type="SUPFAM" id="SSF53448">
    <property type="entry name" value="Nucleotide-diphospho-sugar transferases"/>
    <property type="match status" value="1"/>
</dbReference>
<dbReference type="PANTHER" id="PTHR43685:SF3">
    <property type="entry name" value="SLR2126 PROTEIN"/>
    <property type="match status" value="1"/>
</dbReference>